<name>A0A6J6Y9R1_9ZZZZ</name>
<evidence type="ECO:0000313" key="2">
    <source>
        <dbReference type="EMBL" id="CAB4609201.1"/>
    </source>
</evidence>
<dbReference type="EMBL" id="CAEZUT010000036">
    <property type="protein sequence ID" value="CAB4609201.1"/>
    <property type="molecule type" value="Genomic_DNA"/>
</dbReference>
<evidence type="ECO:0000256" key="1">
    <source>
        <dbReference type="SAM" id="MobiDB-lite"/>
    </source>
</evidence>
<protein>
    <submittedName>
        <fullName evidence="3">Unannotated protein</fullName>
    </submittedName>
</protein>
<proteinExistence type="predicted"/>
<evidence type="ECO:0000313" key="3">
    <source>
        <dbReference type="EMBL" id="CAB4806241.1"/>
    </source>
</evidence>
<dbReference type="AlphaFoldDB" id="A0A6J6Y9R1"/>
<feature type="region of interest" description="Disordered" evidence="1">
    <location>
        <begin position="1"/>
        <end position="20"/>
    </location>
</feature>
<dbReference type="EMBL" id="CAFAAW010000018">
    <property type="protein sequence ID" value="CAB4806241.1"/>
    <property type="molecule type" value="Genomic_DNA"/>
</dbReference>
<sequence length="66" mass="6975">MVAARDPVSTVSASSLPGSRKWVCKSTNPGSINLEPTSTPPSIFVSETSLITPFSIFIEILLPEAV</sequence>
<reference evidence="3" key="1">
    <citation type="submission" date="2020-05" db="EMBL/GenBank/DDBJ databases">
        <authorList>
            <person name="Chiriac C."/>
            <person name="Salcher M."/>
            <person name="Ghai R."/>
            <person name="Kavagutti S V."/>
        </authorList>
    </citation>
    <scope>NUCLEOTIDE SEQUENCE</scope>
</reference>
<gene>
    <name evidence="2" type="ORF">UFOPK1854_00469</name>
    <name evidence="3" type="ORF">UFOPK3120_00299</name>
</gene>
<organism evidence="3">
    <name type="scientific">freshwater metagenome</name>
    <dbReference type="NCBI Taxonomy" id="449393"/>
    <lineage>
        <taxon>unclassified sequences</taxon>
        <taxon>metagenomes</taxon>
        <taxon>ecological metagenomes</taxon>
    </lineage>
</organism>
<accession>A0A6J6Y9R1</accession>